<gene>
    <name evidence="2" type="ORF">CGC50_09620</name>
</gene>
<proteinExistence type="predicted"/>
<dbReference type="KEGG" id="cgh:CGC50_09620"/>
<accession>A0A250FQX1</accession>
<dbReference type="PANTHER" id="PTHR33446:SF2">
    <property type="entry name" value="PROTEIN TONB"/>
    <property type="match status" value="1"/>
</dbReference>
<dbReference type="Proteomes" id="UP000217250">
    <property type="component" value="Chromosome"/>
</dbReference>
<name>A0A250FQX1_9FLAO</name>
<dbReference type="GO" id="GO:0031992">
    <property type="term" value="F:energy transducer activity"/>
    <property type="evidence" value="ECO:0007669"/>
    <property type="project" value="TreeGrafter"/>
</dbReference>
<dbReference type="GO" id="GO:0055085">
    <property type="term" value="P:transmembrane transport"/>
    <property type="evidence" value="ECO:0007669"/>
    <property type="project" value="InterPro"/>
</dbReference>
<protein>
    <submittedName>
        <fullName evidence="2">Transporter</fullName>
    </submittedName>
</protein>
<dbReference type="InterPro" id="IPR037682">
    <property type="entry name" value="TonB_C"/>
</dbReference>
<feature type="domain" description="TonB C-terminal" evidence="1">
    <location>
        <begin position="64"/>
        <end position="140"/>
    </location>
</feature>
<dbReference type="Pfam" id="PF03544">
    <property type="entry name" value="TonB_C"/>
    <property type="match status" value="1"/>
</dbReference>
<dbReference type="InterPro" id="IPR051045">
    <property type="entry name" value="TonB-dependent_transducer"/>
</dbReference>
<sequence>MTAIRYLFLIGMLFGAFSLYAQEEEEVPFFRIEKHPYYVQTDTITRETKEIPFKNFLDQWVIKNLRYPQEAVEKKIQGRVIVALRIDKKGILSIKEVKGRNPLLEEEACRIFDGFPQLSPALLRGKPVNVVYNYPIIFRIIQQSEK</sequence>
<dbReference type="OrthoDB" id="1151275at2"/>
<reference evidence="3" key="1">
    <citation type="submission" date="2017-06" db="EMBL/GenBank/DDBJ databases">
        <title>Capnocytophaga spp. assemblies.</title>
        <authorList>
            <person name="Gulvik C.A."/>
        </authorList>
    </citation>
    <scope>NUCLEOTIDE SEQUENCE [LARGE SCALE GENOMIC DNA]</scope>
    <source>
        <strain evidence="3">H1496</strain>
    </source>
</reference>
<dbReference type="PANTHER" id="PTHR33446">
    <property type="entry name" value="PROTEIN TONB-RELATED"/>
    <property type="match status" value="1"/>
</dbReference>
<dbReference type="Gene3D" id="3.30.1150.10">
    <property type="match status" value="1"/>
</dbReference>
<dbReference type="EMBL" id="CP022386">
    <property type="protein sequence ID" value="ATA87391.1"/>
    <property type="molecule type" value="Genomic_DNA"/>
</dbReference>
<dbReference type="GeneID" id="84808811"/>
<dbReference type="GO" id="GO:0098797">
    <property type="term" value="C:plasma membrane protein complex"/>
    <property type="evidence" value="ECO:0007669"/>
    <property type="project" value="TreeGrafter"/>
</dbReference>
<evidence type="ECO:0000259" key="1">
    <source>
        <dbReference type="Pfam" id="PF03544"/>
    </source>
</evidence>
<organism evidence="2 3">
    <name type="scientific">Capnocytophaga gingivalis</name>
    <dbReference type="NCBI Taxonomy" id="1017"/>
    <lineage>
        <taxon>Bacteria</taxon>
        <taxon>Pseudomonadati</taxon>
        <taxon>Bacteroidota</taxon>
        <taxon>Flavobacteriia</taxon>
        <taxon>Flavobacteriales</taxon>
        <taxon>Flavobacteriaceae</taxon>
        <taxon>Capnocytophaga</taxon>
    </lineage>
</organism>
<dbReference type="SUPFAM" id="SSF74653">
    <property type="entry name" value="TolA/TonB C-terminal domain"/>
    <property type="match status" value="1"/>
</dbReference>
<evidence type="ECO:0000313" key="3">
    <source>
        <dbReference type="Proteomes" id="UP000217250"/>
    </source>
</evidence>
<evidence type="ECO:0000313" key="2">
    <source>
        <dbReference type="EMBL" id="ATA87391.1"/>
    </source>
</evidence>
<dbReference type="RefSeq" id="WP_095910660.1">
    <property type="nucleotide sequence ID" value="NZ_CP022386.1"/>
</dbReference>
<dbReference type="AlphaFoldDB" id="A0A250FQX1"/>